<evidence type="ECO:0000313" key="3">
    <source>
        <dbReference type="Proteomes" id="UP000033999"/>
    </source>
</evidence>
<dbReference type="AlphaFoldDB" id="A0A0G1MDC3"/>
<keyword evidence="1" id="KW-1133">Transmembrane helix</keyword>
<sequence length="192" mass="21676">GLVIKGLALHGKARPLLIAVILVILAIYTNRNHLRVNEYFDYPDSRLETYRGTSNSDNEYRPKWDDGGIANTFRPEAQISQGNGELTVIRSKSNLLELAVRADENIRLDINTFYFPGWKIFVDGRNNVFKYVGEKGIMRVDLTAGYHLVEAKYGEPFAAVIGDMISIVSLITLVGIIKTLKHKNIKTVFMFL</sequence>
<organism evidence="2 3">
    <name type="scientific">Candidatus Magasanikbacteria bacterium GW2011_GWA2_45_39</name>
    <dbReference type="NCBI Taxonomy" id="1619041"/>
    <lineage>
        <taxon>Bacteria</taxon>
        <taxon>Candidatus Magasanikiibacteriota</taxon>
    </lineage>
</organism>
<accession>A0A0G1MDC3</accession>
<proteinExistence type="predicted"/>
<feature type="non-terminal residue" evidence="2">
    <location>
        <position position="1"/>
    </location>
</feature>
<keyword evidence="1" id="KW-0812">Transmembrane</keyword>
<keyword evidence="1" id="KW-0472">Membrane</keyword>
<feature type="transmembrane region" description="Helical" evidence="1">
    <location>
        <begin position="157"/>
        <end position="177"/>
    </location>
</feature>
<comment type="caution">
    <text evidence="2">The sequence shown here is derived from an EMBL/GenBank/DDBJ whole genome shotgun (WGS) entry which is preliminary data.</text>
</comment>
<dbReference type="EMBL" id="LCKX01000040">
    <property type="protein sequence ID" value="KKU06077.1"/>
    <property type="molecule type" value="Genomic_DNA"/>
</dbReference>
<evidence type="ECO:0000256" key="1">
    <source>
        <dbReference type="SAM" id="Phobius"/>
    </source>
</evidence>
<protein>
    <recommendedName>
        <fullName evidence="4">YfhO family protein</fullName>
    </recommendedName>
</protein>
<evidence type="ECO:0000313" key="2">
    <source>
        <dbReference type="EMBL" id="KKU06077.1"/>
    </source>
</evidence>
<name>A0A0G1MDC3_9BACT</name>
<evidence type="ECO:0008006" key="4">
    <source>
        <dbReference type="Google" id="ProtNLM"/>
    </source>
</evidence>
<reference evidence="2 3" key="1">
    <citation type="journal article" date="2015" name="Nature">
        <title>rRNA introns, odd ribosomes, and small enigmatic genomes across a large radiation of phyla.</title>
        <authorList>
            <person name="Brown C.T."/>
            <person name="Hug L.A."/>
            <person name="Thomas B.C."/>
            <person name="Sharon I."/>
            <person name="Castelle C.J."/>
            <person name="Singh A."/>
            <person name="Wilkins M.J."/>
            <person name="Williams K.H."/>
            <person name="Banfield J.F."/>
        </authorList>
    </citation>
    <scope>NUCLEOTIDE SEQUENCE [LARGE SCALE GENOMIC DNA]</scope>
</reference>
<dbReference type="Proteomes" id="UP000033999">
    <property type="component" value="Unassembled WGS sequence"/>
</dbReference>
<feature type="transmembrane region" description="Helical" evidence="1">
    <location>
        <begin position="12"/>
        <end position="29"/>
    </location>
</feature>
<gene>
    <name evidence="2" type="ORF">UX10_C0040G0001</name>
</gene>